<accession>A0A1B3B047</accession>
<sequence length="155" mass="17536">MRWVSVDPGEEYVGFCAWEDDQVVECFATTPRESFDLLEEHQPRTLVVEEFRLYPDKAKSLSRTTLVTAQHVGALTYWAFLHHCPVYLQSASVKKPTAAYCRAHDLQLVPPGKGSHAQDAQVHGYHWLLRHQGKPAHQTDLFGQFPYTTGGGDLL</sequence>
<gene>
    <name evidence="1" type="primary">33</name>
    <name evidence="1" type="ORF">SEA_GHOBES_33</name>
</gene>
<organism evidence="1 2">
    <name type="scientific">Gordonia phage Ghobes</name>
    <dbReference type="NCBI Taxonomy" id="1887647"/>
    <lineage>
        <taxon>Viruses</taxon>
        <taxon>Duplodnaviria</taxon>
        <taxon>Heunggongvirae</taxon>
        <taxon>Uroviricota</taxon>
        <taxon>Caudoviricetes</taxon>
        <taxon>Ghobesvirus</taxon>
        <taxon>Ghobesvirus ghobes</taxon>
    </lineage>
</organism>
<protein>
    <recommendedName>
        <fullName evidence="3">RuvC-like resolvase</fullName>
    </recommendedName>
</protein>
<dbReference type="KEGG" id="vg:29063317"/>
<dbReference type="Proteomes" id="UP000203019">
    <property type="component" value="Segment"/>
</dbReference>
<dbReference type="RefSeq" id="YP_009281136.1">
    <property type="nucleotide sequence ID" value="NC_031028.1"/>
</dbReference>
<evidence type="ECO:0008006" key="3">
    <source>
        <dbReference type="Google" id="ProtNLM"/>
    </source>
</evidence>
<dbReference type="EMBL" id="KX557278">
    <property type="protein sequence ID" value="AOE44385.1"/>
    <property type="molecule type" value="Genomic_DNA"/>
</dbReference>
<dbReference type="GeneID" id="29063317"/>
<evidence type="ECO:0000313" key="2">
    <source>
        <dbReference type="Proteomes" id="UP000203019"/>
    </source>
</evidence>
<dbReference type="SUPFAM" id="SSF53098">
    <property type="entry name" value="Ribonuclease H-like"/>
    <property type="match status" value="1"/>
</dbReference>
<evidence type="ECO:0000313" key="1">
    <source>
        <dbReference type="EMBL" id="AOE44385.1"/>
    </source>
</evidence>
<dbReference type="InterPro" id="IPR012337">
    <property type="entry name" value="RNaseH-like_sf"/>
</dbReference>
<keyword evidence="2" id="KW-1185">Reference proteome</keyword>
<reference evidence="2" key="1">
    <citation type="submission" date="2016-07" db="EMBL/GenBank/DDBJ databases">
        <authorList>
            <person name="Florea S."/>
            <person name="Webb J.S."/>
            <person name="Jaromczyk J."/>
            <person name="Schardl C.L."/>
        </authorList>
    </citation>
    <scope>NUCLEOTIDE SEQUENCE [LARGE SCALE GENOMIC DNA]</scope>
</reference>
<name>A0A1B3B047_9CAUD</name>
<proteinExistence type="predicted"/>